<dbReference type="PATRIC" id="fig|28092.6.peg.4711"/>
<protein>
    <submittedName>
        <fullName evidence="1">Uncharacterized protein</fullName>
    </submittedName>
</protein>
<evidence type="ECO:0000313" key="1">
    <source>
        <dbReference type="EMBL" id="KKB61975.1"/>
    </source>
</evidence>
<name>A0A0F5JW86_9BURK</name>
<dbReference type="Proteomes" id="UP000033618">
    <property type="component" value="Unassembled WGS sequence"/>
</dbReference>
<gene>
    <name evidence="1" type="ORF">WM40_20050</name>
</gene>
<reference evidence="1 2" key="1">
    <citation type="submission" date="2015-03" db="EMBL/GenBank/DDBJ databases">
        <title>Draft Genome Sequence of Burkholderia andropogonis type strain ICMP2807, isolated from Sorghum bicolor.</title>
        <authorList>
            <person name="Lopes-Santos L."/>
            <person name="Castro D.B."/>
            <person name="Ottoboni L.M."/>
            <person name="Park D."/>
            <person name="Weirc B.S."/>
            <person name="Destefano S.A."/>
        </authorList>
    </citation>
    <scope>NUCLEOTIDE SEQUENCE [LARGE SCALE GENOMIC DNA]</scope>
    <source>
        <strain evidence="1 2">ICMP2807</strain>
    </source>
</reference>
<organism evidence="1 2">
    <name type="scientific">Robbsia andropogonis</name>
    <dbReference type="NCBI Taxonomy" id="28092"/>
    <lineage>
        <taxon>Bacteria</taxon>
        <taxon>Pseudomonadati</taxon>
        <taxon>Pseudomonadota</taxon>
        <taxon>Betaproteobacteria</taxon>
        <taxon>Burkholderiales</taxon>
        <taxon>Burkholderiaceae</taxon>
        <taxon>Robbsia</taxon>
    </lineage>
</organism>
<proteinExistence type="predicted"/>
<dbReference type="AlphaFoldDB" id="A0A0F5JW86"/>
<evidence type="ECO:0000313" key="2">
    <source>
        <dbReference type="Proteomes" id="UP000033618"/>
    </source>
</evidence>
<accession>A0A0F5JW86</accession>
<comment type="caution">
    <text evidence="1">The sequence shown here is derived from an EMBL/GenBank/DDBJ whole genome shotgun (WGS) entry which is preliminary data.</text>
</comment>
<sequence length="253" mass="28056">MEQVRQPVEDQKSLLAAFGTAAQQNASSAKDIDDANEAALQEAIARSLQEKAFGILVQPELEVIQRGAIDTKNHASNVLANHSTVHREPFDVSDDQRAEQMLAFAEPNSAFKTYLERQNLKVIANPGKGNNCAIYALVQQIRPDLNPESLDREVRHLRDLYDTEHPSDKNKMLYLDISNGGAAKTLIRLVNERYRANIQVGVVEAGIEAGYPVTRKNPFSAKGAGSAFTHRLVVWDQQGHYEAVTAKPDRLSR</sequence>
<dbReference type="EMBL" id="LAQU01000027">
    <property type="protein sequence ID" value="KKB61975.1"/>
    <property type="molecule type" value="Genomic_DNA"/>
</dbReference>
<keyword evidence="2" id="KW-1185">Reference proteome</keyword>